<feature type="domain" description="Protein root UVB sensitive/RUS" evidence="6">
    <location>
        <begin position="2"/>
        <end position="237"/>
    </location>
</feature>
<protein>
    <recommendedName>
        <fullName evidence="6">Protein root UVB sensitive/RUS domain-containing protein</fullName>
    </recommendedName>
</protein>
<sequence>MEDVFLPAGYPSSVSPDYFHYQVFNGLQALCSSLAGLISSRAVLEGFGVGNASASATQAMLLTILQDAISRLSTIAAAYYLGTSLFPECKTYRLLADILNDCAIIIDSLSPLIPLHYAKVRAAGLCISGSLRALCGICAGGSKTALTFHFVRGGGGAAGDVGDLNAKDGSRETVVGLLGMLIGTFLLQHSSSPTSTYIALFVLIAGHIVSNYLGVRSVAMSTLNRQRASIAWQAFRHSQSEREASVPSIEQVAAQERIFAFPDEIRDIDTGASIGQCSIGKSFHSTVLSLDAASGRKDDVISSKVLEQFSKEKFILWPADVTRQSSLSRQRQHVFLKRGHTPMDHLKGWVLAIETSSTPGSVDDALKLLNEIFPTFIELMKVKGWDIEEGLVLSGSMTTLVMAEIPIDKKLV</sequence>
<dbReference type="OrthoDB" id="364779at2759"/>
<dbReference type="InterPro" id="IPR006968">
    <property type="entry name" value="RUS_fam"/>
</dbReference>
<organism evidence="7 8">
    <name type="scientific">Jaapia argillacea MUCL 33604</name>
    <dbReference type="NCBI Taxonomy" id="933084"/>
    <lineage>
        <taxon>Eukaryota</taxon>
        <taxon>Fungi</taxon>
        <taxon>Dikarya</taxon>
        <taxon>Basidiomycota</taxon>
        <taxon>Agaricomycotina</taxon>
        <taxon>Agaricomycetes</taxon>
        <taxon>Agaricomycetidae</taxon>
        <taxon>Jaapiales</taxon>
        <taxon>Jaapiaceae</taxon>
        <taxon>Jaapia</taxon>
    </lineage>
</organism>
<dbReference type="PANTHER" id="PTHR12770">
    <property type="entry name" value="RUS1 FAMILY PROTEIN C16ORF58"/>
    <property type="match status" value="1"/>
</dbReference>
<comment type="subcellular location">
    <subcellularLocation>
        <location evidence="1">Membrane</location>
    </subcellularLocation>
</comment>
<gene>
    <name evidence="7" type="ORF">JAAARDRAFT_126263</name>
</gene>
<dbReference type="InParanoid" id="A0A067PYU4"/>
<evidence type="ECO:0000313" key="8">
    <source>
        <dbReference type="Proteomes" id="UP000027265"/>
    </source>
</evidence>
<dbReference type="HOGENOM" id="CLU_015325_5_2_1"/>
<comment type="similarity">
    <text evidence="2">Belongs to the RUS1 family.</text>
</comment>
<dbReference type="GO" id="GO:0016020">
    <property type="term" value="C:membrane"/>
    <property type="evidence" value="ECO:0007669"/>
    <property type="project" value="UniProtKB-SubCell"/>
</dbReference>
<evidence type="ECO:0000256" key="1">
    <source>
        <dbReference type="ARBA" id="ARBA00004370"/>
    </source>
</evidence>
<keyword evidence="5" id="KW-0472">Membrane</keyword>
<dbReference type="Proteomes" id="UP000027265">
    <property type="component" value="Unassembled WGS sequence"/>
</dbReference>
<evidence type="ECO:0000256" key="4">
    <source>
        <dbReference type="ARBA" id="ARBA00022989"/>
    </source>
</evidence>
<name>A0A067PYU4_9AGAM</name>
<keyword evidence="8" id="KW-1185">Reference proteome</keyword>
<dbReference type="EMBL" id="KL197714">
    <property type="protein sequence ID" value="KDQ59978.1"/>
    <property type="molecule type" value="Genomic_DNA"/>
</dbReference>
<evidence type="ECO:0000259" key="6">
    <source>
        <dbReference type="Pfam" id="PF04884"/>
    </source>
</evidence>
<reference evidence="8" key="1">
    <citation type="journal article" date="2014" name="Proc. Natl. Acad. Sci. U.S.A.">
        <title>Extensive sampling of basidiomycete genomes demonstrates inadequacy of the white-rot/brown-rot paradigm for wood decay fungi.</title>
        <authorList>
            <person name="Riley R."/>
            <person name="Salamov A.A."/>
            <person name="Brown D.W."/>
            <person name="Nagy L.G."/>
            <person name="Floudas D."/>
            <person name="Held B.W."/>
            <person name="Levasseur A."/>
            <person name="Lombard V."/>
            <person name="Morin E."/>
            <person name="Otillar R."/>
            <person name="Lindquist E.A."/>
            <person name="Sun H."/>
            <person name="LaButti K.M."/>
            <person name="Schmutz J."/>
            <person name="Jabbour D."/>
            <person name="Luo H."/>
            <person name="Baker S.E."/>
            <person name="Pisabarro A.G."/>
            <person name="Walton J.D."/>
            <person name="Blanchette R.A."/>
            <person name="Henrissat B."/>
            <person name="Martin F."/>
            <person name="Cullen D."/>
            <person name="Hibbett D.S."/>
            <person name="Grigoriev I.V."/>
        </authorList>
    </citation>
    <scope>NUCLEOTIDE SEQUENCE [LARGE SCALE GENOMIC DNA]</scope>
    <source>
        <strain evidence="8">MUCL 33604</strain>
    </source>
</reference>
<dbReference type="AlphaFoldDB" id="A0A067PYU4"/>
<evidence type="ECO:0000256" key="5">
    <source>
        <dbReference type="ARBA" id="ARBA00023136"/>
    </source>
</evidence>
<keyword evidence="4" id="KW-1133">Transmembrane helix</keyword>
<evidence type="ECO:0000256" key="2">
    <source>
        <dbReference type="ARBA" id="ARBA00007558"/>
    </source>
</evidence>
<evidence type="ECO:0000256" key="3">
    <source>
        <dbReference type="ARBA" id="ARBA00022692"/>
    </source>
</evidence>
<dbReference type="PANTHER" id="PTHR12770:SF31">
    <property type="entry name" value="RUS FAMILY MEMBER 1"/>
    <property type="match status" value="1"/>
</dbReference>
<keyword evidence="3" id="KW-0812">Transmembrane</keyword>
<dbReference type="InterPro" id="IPR054549">
    <property type="entry name" value="UVB_sens_RUS_dom"/>
</dbReference>
<proteinExistence type="inferred from homology"/>
<dbReference type="Pfam" id="PF04884">
    <property type="entry name" value="UVB_sens_prot"/>
    <property type="match status" value="1"/>
</dbReference>
<evidence type="ECO:0000313" key="7">
    <source>
        <dbReference type="EMBL" id="KDQ59978.1"/>
    </source>
</evidence>
<accession>A0A067PYU4</accession>